<dbReference type="EMBL" id="GBRH01249046">
    <property type="protein sequence ID" value="JAD48849.1"/>
    <property type="molecule type" value="Transcribed_RNA"/>
</dbReference>
<protein>
    <submittedName>
        <fullName evidence="1">Uncharacterized protein</fullName>
    </submittedName>
</protein>
<sequence length="60" mass="6902">MHKSELSHCFHISQGWKPLGSTLERFSIVRSLKEPTADYRASRNSDTTQLKLDGDRVRLT</sequence>
<organism evidence="1">
    <name type="scientific">Arundo donax</name>
    <name type="common">Giant reed</name>
    <name type="synonym">Donax arundinaceus</name>
    <dbReference type="NCBI Taxonomy" id="35708"/>
    <lineage>
        <taxon>Eukaryota</taxon>
        <taxon>Viridiplantae</taxon>
        <taxon>Streptophyta</taxon>
        <taxon>Embryophyta</taxon>
        <taxon>Tracheophyta</taxon>
        <taxon>Spermatophyta</taxon>
        <taxon>Magnoliopsida</taxon>
        <taxon>Liliopsida</taxon>
        <taxon>Poales</taxon>
        <taxon>Poaceae</taxon>
        <taxon>PACMAD clade</taxon>
        <taxon>Arundinoideae</taxon>
        <taxon>Arundineae</taxon>
        <taxon>Arundo</taxon>
    </lineage>
</organism>
<reference evidence="1" key="2">
    <citation type="journal article" date="2015" name="Data Brief">
        <title>Shoot transcriptome of the giant reed, Arundo donax.</title>
        <authorList>
            <person name="Barrero R.A."/>
            <person name="Guerrero F.D."/>
            <person name="Moolhuijzen P."/>
            <person name="Goolsby J.A."/>
            <person name="Tidwell J."/>
            <person name="Bellgard S.E."/>
            <person name="Bellgard M.I."/>
        </authorList>
    </citation>
    <scope>NUCLEOTIDE SEQUENCE</scope>
    <source>
        <tissue evidence="1">Shoot tissue taken approximately 20 cm above the soil surface</tissue>
    </source>
</reference>
<evidence type="ECO:0000313" key="1">
    <source>
        <dbReference type="EMBL" id="JAD48849.1"/>
    </source>
</evidence>
<reference evidence="1" key="1">
    <citation type="submission" date="2014-09" db="EMBL/GenBank/DDBJ databases">
        <authorList>
            <person name="Magalhaes I.L.F."/>
            <person name="Oliveira U."/>
            <person name="Santos F.R."/>
            <person name="Vidigal T.H.D.A."/>
            <person name="Brescovit A.D."/>
            <person name="Santos A.J."/>
        </authorList>
    </citation>
    <scope>NUCLEOTIDE SEQUENCE</scope>
    <source>
        <tissue evidence="1">Shoot tissue taken approximately 20 cm above the soil surface</tissue>
    </source>
</reference>
<name>A0A0A9AAX3_ARUDO</name>
<accession>A0A0A9AAX3</accession>
<dbReference type="AlphaFoldDB" id="A0A0A9AAX3"/>
<proteinExistence type="predicted"/>